<dbReference type="Pfam" id="PF15273">
    <property type="entry name" value="NHS"/>
    <property type="match status" value="1"/>
</dbReference>
<feature type="region of interest" description="Disordered" evidence="1">
    <location>
        <begin position="904"/>
        <end position="934"/>
    </location>
</feature>
<feature type="compositionally biased region" description="Polar residues" evidence="1">
    <location>
        <begin position="814"/>
        <end position="824"/>
    </location>
</feature>
<evidence type="ECO:0000256" key="1">
    <source>
        <dbReference type="SAM" id="MobiDB-lite"/>
    </source>
</evidence>
<dbReference type="AlphaFoldDB" id="A0A3S2N7D2"/>
<feature type="compositionally biased region" description="Low complexity" evidence="1">
    <location>
        <begin position="666"/>
        <end position="688"/>
    </location>
</feature>
<reference evidence="2 3" key="1">
    <citation type="submission" date="2018-11" db="EMBL/GenBank/DDBJ databases">
        <authorList>
            <person name="Lopez-Roques C."/>
            <person name="Donnadieu C."/>
            <person name="Bouchez O."/>
            <person name="Klopp C."/>
            <person name="Cabau C."/>
            <person name="Zahm M."/>
        </authorList>
    </citation>
    <scope>NUCLEOTIDE SEQUENCE [LARGE SCALE GENOMIC DNA]</scope>
    <source>
        <strain evidence="2">RS831</strain>
        <tissue evidence="2">Whole body</tissue>
    </source>
</reference>
<feature type="compositionally biased region" description="Basic and acidic residues" evidence="1">
    <location>
        <begin position="251"/>
        <end position="264"/>
    </location>
</feature>
<feature type="region of interest" description="Disordered" evidence="1">
    <location>
        <begin position="946"/>
        <end position="977"/>
    </location>
</feature>
<feature type="region of interest" description="Disordered" evidence="1">
    <location>
        <begin position="496"/>
        <end position="642"/>
    </location>
</feature>
<sequence>MVLIGAAIKSVLRYLRKTSGDGDSKWAVHYTTQKPQQGLRFIRGKRQSNSADDLRAFHWPSQQSPGSKRCPSSPTFSPFSGMDQSDGGAHRGWRDRSRKMSSASSDDDERFFLTKGRPMTPLVLNPISLTSCSDGLRPTFESNWDTETDPIQRLPTPEEQMRRQAEAIAADIVPINVTGESFDRQASFRKTLSNSDSLSRRSRKLTRRKTVSNLQDDVSPKASVSVDLPGQFSTVGRPASSCGSSGRQKNKGAEVKEGGEKIRTDQLSSRRIRAPKGEGMSSLMATLTSSPCIERQPTSETQTECSPTSNYSSDCDPYKMLNVSSSYCQSWDLQGFPSDLDPQMLYDTNVLQESPSSSCPCFLSTPNTPCHLHQPESTHSNKIGIAENPSCSHYLSTSSISDSVSQYSYQVLDDETAIERNAQYFHDSDSCDGKRWNYKPISPSFSVYSHGTNETRGTSEENWNCDPLLSSGRSTPSCTDSNSCCSEITSYSSLSRRKSSTSSYYSPTVTRSISLRKSKRPPPPPVRSDSLRRRSGRSKPPRASSSLRLERSPRAERSASRTPTSSPQVFYDPWVPQSSPKQQQTVSNCRTVSTFEPLKPDVAPSTDSPALDSTQTSHEHSHVLDSKSSGSKDEQLKFPDGHDASEFSVAGIQRLASPSSGYSSQSNTPTPGTPVSSPLSPSSPLTPNHDGKAGSPPGPLVTAQALQGVKLRSVKNQEEQRANNTGDSELLNEAGSKADDRNRSMTAQHYRAELDVVISETLGNTEVELTESRLSDAFSDVVPNDVNGFLGNSDGQGRDDAKPTNKMQTKPETRMTVNESADSKPQNHRGPDSLKKSQPVKSVSSPEHPKENPVRNPSLGNSEMCDLESPWVKMSHSTEKNSINAVIDQEQWVLETELTNTAEKKRGNVIEPSENKSKVNKKDDANGDSTSPDMKNIAANFKSNMTRKTNSPETCSTKEARLFPSGSTGIPKSQKRSSWRQKQWTEGRTFFMPKQPVPCSCRVLLRIAAACYQEHTVTKACEVLC</sequence>
<evidence type="ECO:0008006" key="4">
    <source>
        <dbReference type="Google" id="ProtNLM"/>
    </source>
</evidence>
<dbReference type="Proteomes" id="UP000283210">
    <property type="component" value="Chromosome 2"/>
</dbReference>
<organism evidence="2 3">
    <name type="scientific">Oryzias javanicus</name>
    <name type="common">Javanese ricefish</name>
    <name type="synonym">Aplocheilus javanicus</name>
    <dbReference type="NCBI Taxonomy" id="123683"/>
    <lineage>
        <taxon>Eukaryota</taxon>
        <taxon>Metazoa</taxon>
        <taxon>Chordata</taxon>
        <taxon>Craniata</taxon>
        <taxon>Vertebrata</taxon>
        <taxon>Euteleostomi</taxon>
        <taxon>Actinopterygii</taxon>
        <taxon>Neopterygii</taxon>
        <taxon>Teleostei</taxon>
        <taxon>Neoteleostei</taxon>
        <taxon>Acanthomorphata</taxon>
        <taxon>Ovalentaria</taxon>
        <taxon>Atherinomorphae</taxon>
        <taxon>Beloniformes</taxon>
        <taxon>Adrianichthyidae</taxon>
        <taxon>Oryziinae</taxon>
        <taxon>Oryzias</taxon>
    </lineage>
</organism>
<dbReference type="EMBL" id="CM012438">
    <property type="protein sequence ID" value="RVE75179.1"/>
    <property type="molecule type" value="Genomic_DNA"/>
</dbReference>
<reference evidence="2 3" key="2">
    <citation type="submission" date="2019-01" db="EMBL/GenBank/DDBJ databases">
        <title>A chromosome length genome reference of the Java medaka (oryzias javanicus).</title>
        <authorList>
            <person name="Herpin A."/>
            <person name="Takehana Y."/>
            <person name="Naruse K."/>
            <person name="Ansai S."/>
            <person name="Kawaguchi M."/>
        </authorList>
    </citation>
    <scope>NUCLEOTIDE SEQUENCE [LARGE SCALE GENOMIC DNA]</scope>
    <source>
        <strain evidence="2">RS831</strain>
        <tissue evidence="2">Whole body</tissue>
    </source>
</reference>
<gene>
    <name evidence="2" type="ORF">OJAV_G00014170</name>
</gene>
<feature type="compositionally biased region" description="Polar residues" evidence="1">
    <location>
        <begin position="60"/>
        <end position="78"/>
    </location>
</feature>
<feature type="compositionally biased region" description="Polar residues" evidence="1">
    <location>
        <begin position="946"/>
        <end position="955"/>
    </location>
</feature>
<feature type="compositionally biased region" description="Low complexity" evidence="1">
    <location>
        <begin position="496"/>
        <end position="513"/>
    </location>
</feature>
<feature type="compositionally biased region" description="Basic and acidic residues" evidence="1">
    <location>
        <begin position="548"/>
        <end position="559"/>
    </location>
</feature>
<dbReference type="OrthoDB" id="8879562at2759"/>
<evidence type="ECO:0000313" key="3">
    <source>
        <dbReference type="Proteomes" id="UP000283210"/>
    </source>
</evidence>
<feature type="region of interest" description="Disordered" evidence="1">
    <location>
        <begin position="191"/>
        <end position="270"/>
    </location>
</feature>
<proteinExistence type="predicted"/>
<evidence type="ECO:0000313" key="2">
    <source>
        <dbReference type="EMBL" id="RVE75179.1"/>
    </source>
</evidence>
<feature type="compositionally biased region" description="Basic and acidic residues" evidence="1">
    <location>
        <begin position="796"/>
        <end position="813"/>
    </location>
</feature>
<feature type="compositionally biased region" description="Basic residues" evidence="1">
    <location>
        <begin position="200"/>
        <end position="210"/>
    </location>
</feature>
<dbReference type="GO" id="GO:0030154">
    <property type="term" value="P:cell differentiation"/>
    <property type="evidence" value="ECO:0007669"/>
    <property type="project" value="TreeGrafter"/>
</dbReference>
<name>A0A3S2N7D2_ORYJA</name>
<feature type="region of interest" description="Disordered" evidence="1">
    <location>
        <begin position="777"/>
        <end position="865"/>
    </location>
</feature>
<feature type="compositionally biased region" description="Polar residues" evidence="1">
    <location>
        <begin position="656"/>
        <end position="665"/>
    </location>
</feature>
<keyword evidence="3" id="KW-1185">Reference proteome</keyword>
<feature type="compositionally biased region" description="Polar residues" evidence="1">
    <location>
        <begin position="576"/>
        <end position="594"/>
    </location>
</feature>
<feature type="compositionally biased region" description="Polar residues" evidence="1">
    <location>
        <begin position="605"/>
        <end position="616"/>
    </location>
</feature>
<feature type="compositionally biased region" description="Low complexity" evidence="1">
    <location>
        <begin position="836"/>
        <end position="846"/>
    </location>
</feature>
<dbReference type="PANTHER" id="PTHR23039:SF3">
    <property type="entry name" value="NHS-LIKE PROTEIN 1"/>
    <property type="match status" value="1"/>
</dbReference>
<feature type="compositionally biased region" description="Basic and acidic residues" evidence="1">
    <location>
        <begin position="904"/>
        <end position="925"/>
    </location>
</feature>
<dbReference type="InterPro" id="IPR024845">
    <property type="entry name" value="NHS-like"/>
</dbReference>
<accession>A0A3S2N7D2</accession>
<dbReference type="PANTHER" id="PTHR23039">
    <property type="entry name" value="NANCE-HORAN SYNDROME PROTEIN"/>
    <property type="match status" value="1"/>
</dbReference>
<feature type="compositionally biased region" description="Basic and acidic residues" evidence="1">
    <location>
        <begin position="617"/>
        <end position="642"/>
    </location>
</feature>
<feature type="region of interest" description="Disordered" evidence="1">
    <location>
        <begin position="48"/>
        <end position="111"/>
    </location>
</feature>
<protein>
    <recommendedName>
        <fullName evidence="4">NHS-like protein 1</fullName>
    </recommendedName>
</protein>
<feature type="region of interest" description="Disordered" evidence="1">
    <location>
        <begin position="656"/>
        <end position="746"/>
    </location>
</feature>